<organism evidence="18 19">
    <name type="scientific">Albidovulum denitrificans</name>
    <dbReference type="NCBI Taxonomy" id="404881"/>
    <lineage>
        <taxon>Bacteria</taxon>
        <taxon>Pseudomonadati</taxon>
        <taxon>Pseudomonadota</taxon>
        <taxon>Alphaproteobacteria</taxon>
        <taxon>Rhodobacterales</taxon>
        <taxon>Paracoccaceae</taxon>
        <taxon>Albidovulum</taxon>
    </lineage>
</organism>
<dbReference type="PRINTS" id="PR00344">
    <property type="entry name" value="BCTRLSENSOR"/>
</dbReference>
<gene>
    <name evidence="18" type="ORF">LX70_00084</name>
</gene>
<feature type="transmembrane region" description="Helical" evidence="15">
    <location>
        <begin position="160"/>
        <end position="179"/>
    </location>
</feature>
<dbReference type="PROSITE" id="PS50109">
    <property type="entry name" value="HIS_KIN"/>
    <property type="match status" value="1"/>
</dbReference>
<dbReference type="Pfam" id="PF00512">
    <property type="entry name" value="HisKA"/>
    <property type="match status" value="1"/>
</dbReference>
<evidence type="ECO:0000256" key="12">
    <source>
        <dbReference type="ARBA" id="ARBA00022989"/>
    </source>
</evidence>
<evidence type="ECO:0000259" key="16">
    <source>
        <dbReference type="PROSITE" id="PS50109"/>
    </source>
</evidence>
<dbReference type="SMART" id="SM00388">
    <property type="entry name" value="HisKA"/>
    <property type="match status" value="1"/>
</dbReference>
<name>A0A2S8SBR4_9RHOB</name>
<keyword evidence="6" id="KW-0597">Phosphoprotein</keyword>
<keyword evidence="14 15" id="KW-0472">Membrane</keyword>
<protein>
    <recommendedName>
        <fullName evidence="3">histidine kinase</fullName>
        <ecNumber evidence="3">2.7.13.3</ecNumber>
    </recommendedName>
</protein>
<dbReference type="SUPFAM" id="SSF55874">
    <property type="entry name" value="ATPase domain of HSP90 chaperone/DNA topoisomerase II/histidine kinase"/>
    <property type="match status" value="1"/>
</dbReference>
<evidence type="ECO:0000256" key="14">
    <source>
        <dbReference type="ARBA" id="ARBA00023136"/>
    </source>
</evidence>
<evidence type="ECO:0000256" key="3">
    <source>
        <dbReference type="ARBA" id="ARBA00012438"/>
    </source>
</evidence>
<dbReference type="PROSITE" id="PS50885">
    <property type="entry name" value="HAMP"/>
    <property type="match status" value="1"/>
</dbReference>
<accession>A0A2S8SBR4</accession>
<comment type="caution">
    <text evidence="18">The sequence shown here is derived from an EMBL/GenBank/DDBJ whole genome shotgun (WGS) entry which is preliminary data.</text>
</comment>
<dbReference type="InterPro" id="IPR036097">
    <property type="entry name" value="HisK_dim/P_sf"/>
</dbReference>
<dbReference type="Pfam" id="PF02518">
    <property type="entry name" value="HATPase_c"/>
    <property type="match status" value="1"/>
</dbReference>
<keyword evidence="11" id="KW-0067">ATP-binding</keyword>
<dbReference type="InterPro" id="IPR003660">
    <property type="entry name" value="HAMP_dom"/>
</dbReference>
<dbReference type="InterPro" id="IPR003594">
    <property type="entry name" value="HATPase_dom"/>
</dbReference>
<dbReference type="EMBL" id="PVEP01000001">
    <property type="protein sequence ID" value="PQV58275.1"/>
    <property type="molecule type" value="Genomic_DNA"/>
</dbReference>
<dbReference type="PANTHER" id="PTHR44936:SF5">
    <property type="entry name" value="SENSOR HISTIDINE KINASE ENVZ"/>
    <property type="match status" value="1"/>
</dbReference>
<feature type="domain" description="HAMP" evidence="17">
    <location>
        <begin position="180"/>
        <end position="231"/>
    </location>
</feature>
<keyword evidence="9" id="KW-0547">Nucleotide-binding</keyword>
<dbReference type="InterPro" id="IPR036890">
    <property type="entry name" value="HATPase_C_sf"/>
</dbReference>
<comment type="subcellular location">
    <subcellularLocation>
        <location evidence="2">Cell inner membrane</location>
        <topology evidence="2">Multi-pass membrane protein</topology>
    </subcellularLocation>
</comment>
<evidence type="ECO:0000256" key="8">
    <source>
        <dbReference type="ARBA" id="ARBA00022692"/>
    </source>
</evidence>
<dbReference type="RefSeq" id="WP_105512575.1">
    <property type="nucleotide sequence ID" value="NZ_PVEP01000001.1"/>
</dbReference>
<dbReference type="GO" id="GO:0005886">
    <property type="term" value="C:plasma membrane"/>
    <property type="evidence" value="ECO:0007669"/>
    <property type="project" value="UniProtKB-SubCell"/>
</dbReference>
<dbReference type="EC" id="2.7.13.3" evidence="3"/>
<evidence type="ECO:0000313" key="18">
    <source>
        <dbReference type="EMBL" id="PQV58275.1"/>
    </source>
</evidence>
<evidence type="ECO:0000256" key="9">
    <source>
        <dbReference type="ARBA" id="ARBA00022741"/>
    </source>
</evidence>
<dbReference type="SMART" id="SM00387">
    <property type="entry name" value="HATPase_c"/>
    <property type="match status" value="1"/>
</dbReference>
<dbReference type="CDD" id="cd00075">
    <property type="entry name" value="HATPase"/>
    <property type="match status" value="1"/>
</dbReference>
<dbReference type="Proteomes" id="UP000238338">
    <property type="component" value="Unassembled WGS sequence"/>
</dbReference>
<feature type="domain" description="Histidine kinase" evidence="16">
    <location>
        <begin position="239"/>
        <end position="439"/>
    </location>
</feature>
<dbReference type="InterPro" id="IPR005467">
    <property type="entry name" value="His_kinase_dom"/>
</dbReference>
<dbReference type="InterPro" id="IPR003661">
    <property type="entry name" value="HisK_dim/P_dom"/>
</dbReference>
<evidence type="ECO:0000256" key="5">
    <source>
        <dbReference type="ARBA" id="ARBA00022519"/>
    </source>
</evidence>
<keyword evidence="12 15" id="KW-1133">Transmembrane helix</keyword>
<dbReference type="AlphaFoldDB" id="A0A2S8SBR4"/>
<keyword evidence="5" id="KW-0997">Cell inner membrane</keyword>
<dbReference type="CDD" id="cd00082">
    <property type="entry name" value="HisKA"/>
    <property type="match status" value="1"/>
</dbReference>
<evidence type="ECO:0000256" key="2">
    <source>
        <dbReference type="ARBA" id="ARBA00004429"/>
    </source>
</evidence>
<reference evidence="18 19" key="1">
    <citation type="submission" date="2018-02" db="EMBL/GenBank/DDBJ databases">
        <title>Genomic Encyclopedia of Archaeal and Bacterial Type Strains, Phase II (KMG-II): from individual species to whole genera.</title>
        <authorList>
            <person name="Goeker M."/>
        </authorList>
    </citation>
    <scope>NUCLEOTIDE SEQUENCE [LARGE SCALE GENOMIC DNA]</scope>
    <source>
        <strain evidence="18 19">DSM 18921</strain>
    </source>
</reference>
<comment type="catalytic activity">
    <reaction evidence="1">
        <text>ATP + protein L-histidine = ADP + protein N-phospho-L-histidine.</text>
        <dbReference type="EC" id="2.7.13.3"/>
    </reaction>
</comment>
<keyword evidence="7" id="KW-0808">Transferase</keyword>
<evidence type="ECO:0000256" key="4">
    <source>
        <dbReference type="ARBA" id="ARBA00022475"/>
    </source>
</evidence>
<evidence type="ECO:0000256" key="6">
    <source>
        <dbReference type="ARBA" id="ARBA00022553"/>
    </source>
</evidence>
<dbReference type="SMART" id="SM00304">
    <property type="entry name" value="HAMP"/>
    <property type="match status" value="1"/>
</dbReference>
<evidence type="ECO:0000256" key="13">
    <source>
        <dbReference type="ARBA" id="ARBA00023012"/>
    </source>
</evidence>
<keyword evidence="13" id="KW-0902">Two-component regulatory system</keyword>
<evidence type="ECO:0000256" key="10">
    <source>
        <dbReference type="ARBA" id="ARBA00022777"/>
    </source>
</evidence>
<dbReference type="SUPFAM" id="SSF47384">
    <property type="entry name" value="Homodimeric domain of signal transducing histidine kinase"/>
    <property type="match status" value="1"/>
</dbReference>
<dbReference type="Gene3D" id="1.10.287.130">
    <property type="match status" value="1"/>
</dbReference>
<evidence type="ECO:0000256" key="11">
    <source>
        <dbReference type="ARBA" id="ARBA00022840"/>
    </source>
</evidence>
<dbReference type="PANTHER" id="PTHR44936">
    <property type="entry name" value="SENSOR PROTEIN CREC"/>
    <property type="match status" value="1"/>
</dbReference>
<evidence type="ECO:0000256" key="7">
    <source>
        <dbReference type="ARBA" id="ARBA00022679"/>
    </source>
</evidence>
<proteinExistence type="predicted"/>
<keyword evidence="10 18" id="KW-0418">Kinase</keyword>
<evidence type="ECO:0000256" key="1">
    <source>
        <dbReference type="ARBA" id="ARBA00000085"/>
    </source>
</evidence>
<dbReference type="InterPro" id="IPR004358">
    <property type="entry name" value="Sig_transdc_His_kin-like_C"/>
</dbReference>
<sequence>MLSRWIKNVMPRGLYGRAALILILPIVTIQLVVSIAFIQRHFEDVTRQMTENVVQDVALILDRVNRAPDLAAAEAQAAEFAGPLSLAVTLPAPVAEGDSRVFYDLSGRVVIATLRGTFPTIGAIDLYDLKTVRITLGTEYGPMQVELPRRRVSASNPHQLLVLMLVTGLLMTTIAFIFLRNQIRPIRRLAVAAEAFGKGRVVAYRPTGATEVRAAGNAFLDMRARIERQIEQRTLLLSGVSHDLRTPLTRLKLGLSMLDPDEEVEALRRDTAEMEGLLDSFLSFVRDEAQDEAPVTTDPVALLRTVVEDARRGGQNVSLHAVEGAGTAPLREIAVRRALANLIGNAVRYGTRAEVSVAISDRALRFSVEDDGPGIPKERREEAMRPFTRLDRARNQNLGTGVGLGLAITADIARGHGGTLRLTESERLGGLRADLVLAR</sequence>
<dbReference type="InterPro" id="IPR050980">
    <property type="entry name" value="2C_sensor_his_kinase"/>
</dbReference>
<keyword evidence="8 15" id="KW-0812">Transmembrane</keyword>
<dbReference type="OrthoDB" id="9804645at2"/>
<keyword evidence="19" id="KW-1185">Reference proteome</keyword>
<dbReference type="Pfam" id="PF00672">
    <property type="entry name" value="HAMP"/>
    <property type="match status" value="1"/>
</dbReference>
<keyword evidence="4" id="KW-1003">Cell membrane</keyword>
<evidence type="ECO:0000259" key="17">
    <source>
        <dbReference type="PROSITE" id="PS50885"/>
    </source>
</evidence>
<dbReference type="GO" id="GO:0000155">
    <property type="term" value="F:phosphorelay sensor kinase activity"/>
    <property type="evidence" value="ECO:0007669"/>
    <property type="project" value="InterPro"/>
</dbReference>
<evidence type="ECO:0000313" key="19">
    <source>
        <dbReference type="Proteomes" id="UP000238338"/>
    </source>
</evidence>
<evidence type="ECO:0000256" key="15">
    <source>
        <dbReference type="SAM" id="Phobius"/>
    </source>
</evidence>
<dbReference type="GO" id="GO:0005524">
    <property type="term" value="F:ATP binding"/>
    <property type="evidence" value="ECO:0007669"/>
    <property type="project" value="UniProtKB-KW"/>
</dbReference>
<dbReference type="Gene3D" id="3.30.565.10">
    <property type="entry name" value="Histidine kinase-like ATPase, C-terminal domain"/>
    <property type="match status" value="1"/>
</dbReference>